<accession>A0A5C6ZAY3</accession>
<dbReference type="OrthoDB" id="1433158at2"/>
<protein>
    <recommendedName>
        <fullName evidence="3">DUF3805 domain-containing protein</fullName>
    </recommendedName>
</protein>
<keyword evidence="2" id="KW-1185">Reference proteome</keyword>
<comment type="caution">
    <text evidence="1">The sequence shown here is derived from an EMBL/GenBank/DDBJ whole genome shotgun (WGS) entry which is preliminary data.</text>
</comment>
<organism evidence="1 2">
    <name type="scientific">Subsaximicrobium wynnwilliamsii</name>
    <dbReference type="NCBI Taxonomy" id="291179"/>
    <lineage>
        <taxon>Bacteria</taxon>
        <taxon>Pseudomonadati</taxon>
        <taxon>Bacteroidota</taxon>
        <taxon>Flavobacteriia</taxon>
        <taxon>Flavobacteriales</taxon>
        <taxon>Flavobacteriaceae</taxon>
        <taxon>Subsaximicrobium</taxon>
    </lineage>
</organism>
<evidence type="ECO:0008006" key="3">
    <source>
        <dbReference type="Google" id="ProtNLM"/>
    </source>
</evidence>
<evidence type="ECO:0000313" key="1">
    <source>
        <dbReference type="EMBL" id="TXD86519.1"/>
    </source>
</evidence>
<proteinExistence type="predicted"/>
<dbReference type="RefSeq" id="WP_147088484.1">
    <property type="nucleotide sequence ID" value="NZ_VORM01000050.1"/>
</dbReference>
<dbReference type="AlphaFoldDB" id="A0A5C6ZAY3"/>
<evidence type="ECO:0000313" key="2">
    <source>
        <dbReference type="Proteomes" id="UP000321578"/>
    </source>
</evidence>
<dbReference type="EMBL" id="VORO01000054">
    <property type="protein sequence ID" value="TXD86519.1"/>
    <property type="molecule type" value="Genomic_DNA"/>
</dbReference>
<dbReference type="PROSITE" id="PS51257">
    <property type="entry name" value="PROKAR_LIPOPROTEIN"/>
    <property type="match status" value="1"/>
</dbReference>
<reference evidence="1 2" key="1">
    <citation type="submission" date="2019-08" db="EMBL/GenBank/DDBJ databases">
        <title>Genomes of Subsaximicrobium wynnwilliamsii strains.</title>
        <authorList>
            <person name="Bowman J.P."/>
        </authorList>
    </citation>
    <scope>NUCLEOTIDE SEQUENCE [LARGE SCALE GENOMIC DNA]</scope>
    <source>
        <strain evidence="1 2">2-80-2</strain>
    </source>
</reference>
<dbReference type="Proteomes" id="UP000321578">
    <property type="component" value="Unassembled WGS sequence"/>
</dbReference>
<name>A0A5C6ZAY3_9FLAO</name>
<gene>
    <name evidence="1" type="ORF">ESY86_20020</name>
</gene>
<sequence>MKHKTKLLIIGFLILISCSEKSEFLEDCECEKIDLKNGIVVNGKENRYSVVLPDSSWNPEITDIGLSAGTFDDSSFKYFGINEMGKAKPWMSLDEQQKDVERKYDVIESGVSDMLQKKSIWNLVEEKFNTIPIIGLYVTVEHPTDDLFYTVNLAVSKNKYGKKELCELENIIKSFKMN</sequence>